<feature type="signal peptide" evidence="2">
    <location>
        <begin position="1"/>
        <end position="20"/>
    </location>
</feature>
<sequence>MASKTLTALAILGMSSVTEAFWRMECRGTTGVARMDPIVDFNKIAGHAHAVHGSSGFGMSATYDDLTSADCTSCAVKQDKSAYWTPAMYFLNSETGEYSPVPEVGGMLAYYLLRGDNVTAFPASFQMVSGNNYNREYTVGDPYSPDPPQSNWAGLKQTGQSDLQQRAIGFNCLNYNKAPEPSLYRHYLPNKTFTDANCPDGLRLELMFPSCWNGELDSDDHKSHVAFPDLVGNGNCPDTHTQRLVTLFFETIWDTNAAQFQGKSGSFVMSNGDRTGFGYHGDFMTGWDPDFLQEAVDTCTNPSGSLSDCGLFTSNGPLLSEAEQNECKFKTPIVLTAENAIAKIMTELPGGVQIQDGPESATPPGDVIDQATSVIGDILGGDSTAITTTTSSIPTSTPSTSTPVATPSSSLQSGGAFIENPTSVTPSTPDFGAAAVPSTTTSPSSTPTPSTTSTSIVPTTTSAPQVTSEPGVSYEIYSTETITSAGGVEEIVWMQPVVYVTEESFTTVTIPGPAQQKLRKARDHVVQHRHNHGRRGY</sequence>
<dbReference type="Proteomes" id="UP000297716">
    <property type="component" value="Unassembled WGS sequence"/>
</dbReference>
<evidence type="ECO:0000256" key="1">
    <source>
        <dbReference type="SAM" id="MobiDB-lite"/>
    </source>
</evidence>
<dbReference type="AlphaFoldDB" id="A0A4Z0Z0M1"/>
<accession>A0A4Z0Z0M1</accession>
<feature type="chain" id="PRO_5021216980" description="DUF1996 domain-containing protein" evidence="2">
    <location>
        <begin position="21"/>
        <end position="537"/>
    </location>
</feature>
<dbReference type="EMBL" id="SKBN01000039">
    <property type="protein sequence ID" value="TGJ85748.1"/>
    <property type="molecule type" value="Genomic_DNA"/>
</dbReference>
<evidence type="ECO:0000313" key="5">
    <source>
        <dbReference type="Proteomes" id="UP000297716"/>
    </source>
</evidence>
<proteinExistence type="predicted"/>
<evidence type="ECO:0000313" key="4">
    <source>
        <dbReference type="EMBL" id="TGJ85748.1"/>
    </source>
</evidence>
<dbReference type="Pfam" id="PF09362">
    <property type="entry name" value="DUF1996"/>
    <property type="match status" value="1"/>
</dbReference>
<dbReference type="OrthoDB" id="74764at2759"/>
<feature type="region of interest" description="Disordered" evidence="1">
    <location>
        <begin position="382"/>
        <end position="469"/>
    </location>
</feature>
<organism evidence="4 5">
    <name type="scientific">Xylaria hypoxylon</name>
    <dbReference type="NCBI Taxonomy" id="37992"/>
    <lineage>
        <taxon>Eukaryota</taxon>
        <taxon>Fungi</taxon>
        <taxon>Dikarya</taxon>
        <taxon>Ascomycota</taxon>
        <taxon>Pezizomycotina</taxon>
        <taxon>Sordariomycetes</taxon>
        <taxon>Xylariomycetidae</taxon>
        <taxon>Xylariales</taxon>
        <taxon>Xylariaceae</taxon>
        <taxon>Xylaria</taxon>
    </lineage>
</organism>
<dbReference type="STRING" id="37992.A0A4Z0Z0M1"/>
<keyword evidence="5" id="KW-1185">Reference proteome</keyword>
<feature type="compositionally biased region" description="Low complexity" evidence="1">
    <location>
        <begin position="383"/>
        <end position="410"/>
    </location>
</feature>
<keyword evidence="2" id="KW-0732">Signal</keyword>
<dbReference type="PANTHER" id="PTHR43662:SF7">
    <property type="entry name" value="DUF1996 DOMAIN-CONTAINING PROTEIN"/>
    <property type="match status" value="1"/>
</dbReference>
<protein>
    <recommendedName>
        <fullName evidence="3">DUF1996 domain-containing protein</fullName>
    </recommendedName>
</protein>
<dbReference type="InterPro" id="IPR018535">
    <property type="entry name" value="DUF1996"/>
</dbReference>
<evidence type="ECO:0000256" key="2">
    <source>
        <dbReference type="SAM" id="SignalP"/>
    </source>
</evidence>
<feature type="domain" description="DUF1996" evidence="3">
    <location>
        <begin position="36"/>
        <end position="287"/>
    </location>
</feature>
<evidence type="ECO:0000259" key="3">
    <source>
        <dbReference type="Pfam" id="PF09362"/>
    </source>
</evidence>
<reference evidence="4 5" key="1">
    <citation type="submission" date="2019-03" db="EMBL/GenBank/DDBJ databases">
        <title>Draft genome sequence of Xylaria hypoxylon DSM 108379, a ubiquitous saprotrophic-parasitic fungi on hardwood.</title>
        <authorList>
            <person name="Buettner E."/>
            <person name="Leonhardt S."/>
            <person name="Gebauer A.M."/>
            <person name="Liers C."/>
            <person name="Hofrichter M."/>
            <person name="Kellner H."/>
        </authorList>
    </citation>
    <scope>NUCLEOTIDE SEQUENCE [LARGE SCALE GENOMIC DNA]</scope>
    <source>
        <strain evidence="4 5">DSM 108379</strain>
    </source>
</reference>
<name>A0A4Z0Z0M1_9PEZI</name>
<gene>
    <name evidence="4" type="ORF">E0Z10_g2985</name>
</gene>
<dbReference type="PANTHER" id="PTHR43662">
    <property type="match status" value="1"/>
</dbReference>
<comment type="caution">
    <text evidence="4">The sequence shown here is derived from an EMBL/GenBank/DDBJ whole genome shotgun (WGS) entry which is preliminary data.</text>
</comment>
<feature type="compositionally biased region" description="Low complexity" evidence="1">
    <location>
        <begin position="437"/>
        <end position="462"/>
    </location>
</feature>